<reference evidence="1 2" key="1">
    <citation type="submission" date="2018-02" db="EMBL/GenBank/DDBJ databases">
        <title>Novel Leptospira species isolated from soil and water in Japan.</title>
        <authorList>
            <person name="Nakao R."/>
            <person name="Masuzawa T."/>
        </authorList>
    </citation>
    <scope>NUCLEOTIDE SEQUENCE [LARGE SCALE GENOMIC DNA]</scope>
    <source>
        <strain evidence="1 2">YH101</strain>
    </source>
</reference>
<comment type="caution">
    <text evidence="1">The sequence shown here is derived from an EMBL/GenBank/DDBJ whole genome shotgun (WGS) entry which is preliminary data.</text>
</comment>
<dbReference type="Proteomes" id="UP000245133">
    <property type="component" value="Unassembled WGS sequence"/>
</dbReference>
<dbReference type="SUPFAM" id="SSF50998">
    <property type="entry name" value="Quinoprotein alcohol dehydrogenase-like"/>
    <property type="match status" value="1"/>
</dbReference>
<dbReference type="InterPro" id="IPR011047">
    <property type="entry name" value="Quinoprotein_ADH-like_sf"/>
</dbReference>
<dbReference type="AlphaFoldDB" id="A0A2P2DVT6"/>
<evidence type="ECO:0000313" key="1">
    <source>
        <dbReference type="EMBL" id="GBF48746.1"/>
    </source>
</evidence>
<dbReference type="RefSeq" id="WP_244594244.1">
    <property type="nucleotide sequence ID" value="NZ_BFBB01000002.1"/>
</dbReference>
<accession>A0A2P2DVT6</accession>
<keyword evidence="2" id="KW-1185">Reference proteome</keyword>
<gene>
    <name evidence="1" type="ORF">LPTSP4_02460</name>
</gene>
<dbReference type="EMBL" id="BFBB01000002">
    <property type="protein sequence ID" value="GBF48746.1"/>
    <property type="molecule type" value="Genomic_DNA"/>
</dbReference>
<proteinExistence type="predicted"/>
<evidence type="ECO:0000313" key="2">
    <source>
        <dbReference type="Proteomes" id="UP000245133"/>
    </source>
</evidence>
<protein>
    <submittedName>
        <fullName evidence="1">Uncharacterized protein</fullName>
    </submittedName>
</protein>
<sequence length="355" mass="40697">MQIIFNTLIFSVLFFFLWDVEYSMVPSIRETWVWNKEGAFGTASPKLGEVPTQTLNGYKIGDKFYSFSLGKSSQYTDPNFVDFALLGKGYIEYQKIGDSVNFFSEKGELFWNKDINSYPRSGYFASPVLYLSGDNNTVFLMDVSGNKLGKGALHGRFLTDYDFDKKGNGAIVLFSGGELYRVDEKGNTLFEKDLSSEKPGAFFKSISLSPNGKLALIHFSLNQKDFFGLLDETGELEEEWEIQNVYTHKLYFAINDKAKLLVNFPDKLSFQEKETLLWEIPKQKKGGVYQVSFVYAGGFVYNLENEIVFLDENGIELNRKSIPLDETPIRLFPGKAENVFYLETKKDIYQFRYFP</sequence>
<organism evidence="1 2">
    <name type="scientific">Leptospira ryugenii</name>
    <dbReference type="NCBI Taxonomy" id="1917863"/>
    <lineage>
        <taxon>Bacteria</taxon>
        <taxon>Pseudomonadati</taxon>
        <taxon>Spirochaetota</taxon>
        <taxon>Spirochaetia</taxon>
        <taxon>Leptospirales</taxon>
        <taxon>Leptospiraceae</taxon>
        <taxon>Leptospira</taxon>
    </lineage>
</organism>
<name>A0A2P2DVT6_9LEPT</name>